<evidence type="ECO:0000256" key="7">
    <source>
        <dbReference type="ARBA" id="ARBA00022932"/>
    </source>
</evidence>
<keyword evidence="3 9" id="KW-0963">Cytoplasm</keyword>
<dbReference type="Gene3D" id="3.10.150.10">
    <property type="entry name" value="DNA Polymerase III, subunit A, domain 2"/>
    <property type="match status" value="3"/>
</dbReference>
<feature type="domain" description="DNA polymerase III beta sliding clamp N-terminal" evidence="10">
    <location>
        <begin position="1"/>
        <end position="118"/>
    </location>
</feature>
<evidence type="ECO:0000256" key="9">
    <source>
        <dbReference type="PIRNR" id="PIRNR000804"/>
    </source>
</evidence>
<evidence type="ECO:0000256" key="5">
    <source>
        <dbReference type="ARBA" id="ARBA00022695"/>
    </source>
</evidence>
<keyword evidence="14" id="KW-1185">Reference proteome</keyword>
<comment type="function">
    <text evidence="9">Confers DNA tethering and processivity to DNA polymerases and other proteins. Acts as a clamp, forming a ring around DNA (a reaction catalyzed by the clamp-loading complex) which diffuses in an ATP-independent manner freely and bidirectionally along dsDNA. Initially characterized for its ability to contact the catalytic subunit of DNA polymerase III (Pol III), a complex, multichain enzyme responsible for most of the replicative synthesis in bacteria; Pol III exhibits 3'-5' exonuclease proofreading activity. The beta chain is required for initiation of replication as well as for processivity of DNA replication.</text>
</comment>
<dbReference type="InterPro" id="IPR022635">
    <property type="entry name" value="DNA_polIII_beta_C"/>
</dbReference>
<keyword evidence="8" id="KW-0238">DNA-binding</keyword>
<dbReference type="SUPFAM" id="SSF55979">
    <property type="entry name" value="DNA clamp"/>
    <property type="match status" value="3"/>
</dbReference>
<keyword evidence="7 9" id="KW-0239">DNA-directed DNA polymerase</keyword>
<evidence type="ECO:0000313" key="14">
    <source>
        <dbReference type="Proteomes" id="UP001519311"/>
    </source>
</evidence>
<organism evidence="13 14">
    <name type="scientific">Streptomyces clavifer</name>
    <dbReference type="NCBI Taxonomy" id="68188"/>
    <lineage>
        <taxon>Bacteria</taxon>
        <taxon>Bacillati</taxon>
        <taxon>Actinomycetota</taxon>
        <taxon>Actinomycetes</taxon>
        <taxon>Kitasatosporales</taxon>
        <taxon>Streptomycetaceae</taxon>
        <taxon>Streptomyces</taxon>
    </lineage>
</organism>
<evidence type="ECO:0000256" key="6">
    <source>
        <dbReference type="ARBA" id="ARBA00022705"/>
    </source>
</evidence>
<feature type="domain" description="DNA polymerase III beta sliding clamp central" evidence="11">
    <location>
        <begin position="127"/>
        <end position="246"/>
    </location>
</feature>
<protein>
    <recommendedName>
        <fullName evidence="9">Beta sliding clamp</fullName>
    </recommendedName>
</protein>
<evidence type="ECO:0000256" key="4">
    <source>
        <dbReference type="ARBA" id="ARBA00022679"/>
    </source>
</evidence>
<keyword evidence="6 9" id="KW-0235">DNA replication</keyword>
<dbReference type="CDD" id="cd00140">
    <property type="entry name" value="beta_clamp"/>
    <property type="match status" value="1"/>
</dbReference>
<evidence type="ECO:0000256" key="8">
    <source>
        <dbReference type="ARBA" id="ARBA00023125"/>
    </source>
</evidence>
<dbReference type="GO" id="GO:0003887">
    <property type="term" value="F:DNA-directed DNA polymerase activity"/>
    <property type="evidence" value="ECO:0007669"/>
    <property type="project" value="UniProtKB-EC"/>
</dbReference>
<keyword evidence="4 9" id="KW-0808">Transferase</keyword>
<reference evidence="13 14" key="1">
    <citation type="submission" date="2021-03" db="EMBL/GenBank/DDBJ databases">
        <title>Sequencing the genomes of 1000 actinobacteria strains.</title>
        <authorList>
            <person name="Klenk H.-P."/>
        </authorList>
    </citation>
    <scope>NUCLEOTIDE SEQUENCE [LARGE SCALE GENOMIC DNA]</scope>
    <source>
        <strain evidence="13 14">DSM 40843</strain>
    </source>
</reference>
<gene>
    <name evidence="13" type="ORF">JOF59_002722</name>
</gene>
<dbReference type="PANTHER" id="PTHR30478">
    <property type="entry name" value="DNA POLYMERASE III SUBUNIT BETA"/>
    <property type="match status" value="1"/>
</dbReference>
<dbReference type="InterPro" id="IPR001001">
    <property type="entry name" value="DNA_polIII_beta"/>
</dbReference>
<dbReference type="RefSeq" id="WP_056793166.1">
    <property type="nucleotide sequence ID" value="NZ_BMWJ01000004.1"/>
</dbReference>
<dbReference type="PIRSF" id="PIRSF000804">
    <property type="entry name" value="DNA_pol_III_b"/>
    <property type="match status" value="1"/>
</dbReference>
<comment type="similarity">
    <text evidence="2 9">Belongs to the beta sliding clamp family.</text>
</comment>
<sequence>MKIRVERDVLAEAVAWVARSLPARPPAPVLAGLLLKAEDGALSFSSFDYEVSAKVSVDAEVEEDGTVLVSGRLLADICRALPNRPVEISTDGVRATVVCGSSRFTLHTLPVEEYPALPQMPTATGTVPGEVFASAAAQVAIAAGRDDTLPVLTGVRIEIEGDTVTLASTDRYRFAVREFLWKPENPDASAVALVPAKTLLDTAKALTSGDTVTLALSGAGAGEGLIGFEGAGRRTTTRLLEGDLPKYRTLFPTEFNSVAVIETAPFVEAVKRVALVAERNTPVRLSFEQGVLILEAGSSDDAQAVERVDAVLEGDDISIAFNPTFLLDGLSAIDSPVAQLSFTTSTKPALLSGRPAVDAEADDAYKYLIMPVRLSG</sequence>
<comment type="caution">
    <text evidence="13">The sequence shown here is derived from an EMBL/GenBank/DDBJ whole genome shotgun (WGS) entry which is preliminary data.</text>
</comment>
<evidence type="ECO:0000313" key="13">
    <source>
        <dbReference type="EMBL" id="MBP2360322.1"/>
    </source>
</evidence>
<dbReference type="InterPro" id="IPR046938">
    <property type="entry name" value="DNA_clamp_sf"/>
</dbReference>
<feature type="domain" description="DNA polymerase III beta sliding clamp C-terminal" evidence="12">
    <location>
        <begin position="248"/>
        <end position="372"/>
    </location>
</feature>
<evidence type="ECO:0000256" key="1">
    <source>
        <dbReference type="ARBA" id="ARBA00004496"/>
    </source>
</evidence>
<dbReference type="Pfam" id="PF02768">
    <property type="entry name" value="DNA_pol3_beta_3"/>
    <property type="match status" value="1"/>
</dbReference>
<keyword evidence="5 9" id="KW-0548">Nucleotidyltransferase</keyword>
<dbReference type="InterPro" id="IPR022637">
    <property type="entry name" value="DNA_polIII_beta_cen"/>
</dbReference>
<dbReference type="PANTHER" id="PTHR30478:SF0">
    <property type="entry name" value="BETA SLIDING CLAMP"/>
    <property type="match status" value="1"/>
</dbReference>
<dbReference type="NCBIfam" id="TIGR00663">
    <property type="entry name" value="dnan"/>
    <property type="match status" value="1"/>
</dbReference>
<dbReference type="GeneID" id="97343585"/>
<dbReference type="InterPro" id="IPR022634">
    <property type="entry name" value="DNA_polIII_beta_N"/>
</dbReference>
<name>A0ABS4V8T6_9ACTN</name>
<dbReference type="SMART" id="SM00480">
    <property type="entry name" value="POL3Bc"/>
    <property type="match status" value="1"/>
</dbReference>
<evidence type="ECO:0000259" key="11">
    <source>
        <dbReference type="Pfam" id="PF02767"/>
    </source>
</evidence>
<proteinExistence type="inferred from homology"/>
<comment type="subcellular location">
    <subcellularLocation>
        <location evidence="1 9">Cytoplasm</location>
    </subcellularLocation>
</comment>
<dbReference type="Proteomes" id="UP001519311">
    <property type="component" value="Unassembled WGS sequence"/>
</dbReference>
<dbReference type="EMBL" id="JAGINS010000001">
    <property type="protein sequence ID" value="MBP2360322.1"/>
    <property type="molecule type" value="Genomic_DNA"/>
</dbReference>
<evidence type="ECO:0000256" key="2">
    <source>
        <dbReference type="ARBA" id="ARBA00010752"/>
    </source>
</evidence>
<dbReference type="Pfam" id="PF02767">
    <property type="entry name" value="DNA_pol3_beta_2"/>
    <property type="match status" value="1"/>
</dbReference>
<dbReference type="Pfam" id="PF00712">
    <property type="entry name" value="DNA_pol3_beta"/>
    <property type="match status" value="1"/>
</dbReference>
<evidence type="ECO:0000259" key="12">
    <source>
        <dbReference type="Pfam" id="PF02768"/>
    </source>
</evidence>
<evidence type="ECO:0000259" key="10">
    <source>
        <dbReference type="Pfam" id="PF00712"/>
    </source>
</evidence>
<comment type="subunit">
    <text evidence="9">Forms a ring-shaped head-to-tail homodimer around DNA.</text>
</comment>
<accession>A0ABS4V8T6</accession>
<evidence type="ECO:0000256" key="3">
    <source>
        <dbReference type="ARBA" id="ARBA00022490"/>
    </source>
</evidence>